<dbReference type="InterPro" id="IPR002366">
    <property type="entry name" value="Alpha-defensin_N"/>
</dbReference>
<keyword evidence="3 6" id="KW-0732">Signal</keyword>
<accession>A0ABN9ZW93</accession>
<evidence type="ECO:0000256" key="6">
    <source>
        <dbReference type="SAM" id="SignalP"/>
    </source>
</evidence>
<evidence type="ECO:0000313" key="8">
    <source>
        <dbReference type="EMBL" id="CAK6442516.1"/>
    </source>
</evidence>
<comment type="similarity">
    <text evidence="1">Belongs to the alpha-defensin family.</text>
</comment>
<feature type="domain" description="Alpha-defensin N-terminal" evidence="7">
    <location>
        <begin position="1"/>
        <end position="59"/>
    </location>
</feature>
<keyword evidence="4" id="KW-0211">Defensin</keyword>
<evidence type="ECO:0000256" key="2">
    <source>
        <dbReference type="ARBA" id="ARBA00022529"/>
    </source>
</evidence>
<evidence type="ECO:0000256" key="5">
    <source>
        <dbReference type="ARBA" id="ARBA00023022"/>
    </source>
</evidence>
<keyword evidence="9" id="KW-1185">Reference proteome</keyword>
<dbReference type="Pfam" id="PF00879">
    <property type="entry name" value="Defensin_propep"/>
    <property type="match status" value="1"/>
</dbReference>
<dbReference type="EMBL" id="OY882860">
    <property type="protein sequence ID" value="CAK6442516.1"/>
    <property type="molecule type" value="Genomic_DNA"/>
</dbReference>
<feature type="non-terminal residue" evidence="8">
    <location>
        <position position="1"/>
    </location>
</feature>
<dbReference type="PANTHER" id="PTHR11876:SF28">
    <property type="entry name" value="ALPHA-DEFENSIN 1"/>
    <property type="match status" value="1"/>
</dbReference>
<organism evidence="8 9">
    <name type="scientific">Pipistrellus nathusii</name>
    <name type="common">Nathusius' pipistrelle</name>
    <dbReference type="NCBI Taxonomy" id="59473"/>
    <lineage>
        <taxon>Eukaryota</taxon>
        <taxon>Metazoa</taxon>
        <taxon>Chordata</taxon>
        <taxon>Craniata</taxon>
        <taxon>Vertebrata</taxon>
        <taxon>Euteleostomi</taxon>
        <taxon>Mammalia</taxon>
        <taxon>Eutheria</taxon>
        <taxon>Laurasiatheria</taxon>
        <taxon>Chiroptera</taxon>
        <taxon>Yangochiroptera</taxon>
        <taxon>Vespertilionidae</taxon>
        <taxon>Pipistrellus</taxon>
    </lineage>
</organism>
<dbReference type="PIRSF" id="PIRSF001875">
    <property type="entry name" value="Alpha-defensin"/>
    <property type="match status" value="1"/>
</dbReference>
<evidence type="ECO:0000256" key="4">
    <source>
        <dbReference type="ARBA" id="ARBA00022940"/>
    </source>
</evidence>
<evidence type="ECO:0000313" key="9">
    <source>
        <dbReference type="Proteomes" id="UP001314169"/>
    </source>
</evidence>
<dbReference type="PANTHER" id="PTHR11876">
    <property type="entry name" value="ALPHA-DEFENSIN 1"/>
    <property type="match status" value="1"/>
</dbReference>
<evidence type="ECO:0000256" key="3">
    <source>
        <dbReference type="ARBA" id="ARBA00022729"/>
    </source>
</evidence>
<evidence type="ECO:0000256" key="1">
    <source>
        <dbReference type="ARBA" id="ARBA00006519"/>
    </source>
</evidence>
<keyword evidence="5" id="KW-0044">Antibiotic</keyword>
<proteinExistence type="inferred from homology"/>
<protein>
    <recommendedName>
        <fullName evidence="7">Alpha-defensin N-terminal domain-containing protein</fullName>
    </recommendedName>
</protein>
<reference evidence="8" key="1">
    <citation type="submission" date="2023-12" db="EMBL/GenBank/DDBJ databases">
        <authorList>
            <person name="Brown T."/>
        </authorList>
    </citation>
    <scope>NUCLEOTIDE SEQUENCE</scope>
</reference>
<gene>
    <name evidence="8" type="ORF">MPIPNATIZW_LOCUS10822</name>
</gene>
<keyword evidence="2" id="KW-0929">Antimicrobial</keyword>
<name>A0ABN9ZW93_PIPNA</name>
<feature type="signal peptide" evidence="6">
    <location>
        <begin position="1"/>
        <end position="19"/>
    </location>
</feature>
<dbReference type="Proteomes" id="UP001314169">
    <property type="component" value="Chromosome 3"/>
</dbReference>
<feature type="chain" id="PRO_5046460241" description="Alpha-defensin N-terminal domain-containing protein" evidence="6">
    <location>
        <begin position="20"/>
        <end position="103"/>
    </location>
</feature>
<sequence>MRTLALLAALLLLALQAQAQTLQETADQVPAQEQLWAEDQDQAGDNDQDVAISFTGEERLTRAAEPGTGTYCYRTLKKYCNFPEKKIWVLQVVWPSMQVLLSL</sequence>
<feature type="non-terminal residue" evidence="8">
    <location>
        <position position="103"/>
    </location>
</feature>
<dbReference type="InterPro" id="IPR016327">
    <property type="entry name" value="Alpha-defensin"/>
</dbReference>
<dbReference type="SMART" id="SM01418">
    <property type="entry name" value="Defensin_propep"/>
    <property type="match status" value="1"/>
</dbReference>
<evidence type="ECO:0000259" key="7">
    <source>
        <dbReference type="SMART" id="SM01418"/>
    </source>
</evidence>